<dbReference type="Proteomes" id="UP000003045">
    <property type="component" value="Unassembled WGS sequence"/>
</dbReference>
<dbReference type="STRING" id="871571.HMPREF0580_0859"/>
<evidence type="ECO:0000313" key="3">
    <source>
        <dbReference type="EMBL" id="EFM46312.1"/>
    </source>
</evidence>
<dbReference type="AlphaFoldDB" id="E0QPT2"/>
<accession>E0QPT2</accession>
<dbReference type="Gene3D" id="3.40.1620.10">
    <property type="entry name" value="YefM-like domain"/>
    <property type="match status" value="1"/>
</dbReference>
<sequence length="179" mass="19703">MSWKASCRTDWQDVPELWDAVRFQVDQNPEKGQFLLTGSSTPTRKGVLHSGAGRIATLNAGLDTANPVFDKIMIDLRISKYQNSSRKRGVVMITIRPVSDLRNKFPEVEQTVLQSNQPVFLTKNGYGTMVLMSIAQYSALAEDVETSLDQADAAAGNTSARLSHEAVFSSARQVINEAL</sequence>
<dbReference type="RefSeq" id="WP_004016357.1">
    <property type="nucleotide sequence ID" value="NZ_GL405260.1"/>
</dbReference>
<name>E0QPT2_9ACTO</name>
<evidence type="ECO:0000256" key="2">
    <source>
        <dbReference type="RuleBase" id="RU362080"/>
    </source>
</evidence>
<comment type="caution">
    <text evidence="3">The sequence shown here is derived from an EMBL/GenBank/DDBJ whole genome shotgun (WGS) entry which is preliminary data.</text>
</comment>
<dbReference type="SUPFAM" id="SSF143120">
    <property type="entry name" value="YefM-like"/>
    <property type="match status" value="1"/>
</dbReference>
<reference evidence="3" key="1">
    <citation type="submission" date="2010-08" db="EMBL/GenBank/DDBJ databases">
        <authorList>
            <person name="Muzny D."/>
            <person name="Qin X."/>
            <person name="Deng J."/>
            <person name="Jiang H."/>
            <person name="Liu Y."/>
            <person name="Qu J."/>
            <person name="Song X.-Z."/>
            <person name="Zhang L."/>
            <person name="Thornton R."/>
            <person name="Coyle M."/>
            <person name="Francisco L."/>
            <person name="Jackson L."/>
            <person name="Javaid M."/>
            <person name="Korchina V."/>
            <person name="Kovar C."/>
            <person name="Mata R."/>
            <person name="Mathew T."/>
            <person name="Ngo R."/>
            <person name="Nguyen L."/>
            <person name="Nguyen N."/>
            <person name="Okwuonu G."/>
            <person name="Ongeri F."/>
            <person name="Pham C."/>
            <person name="Simmons D."/>
            <person name="Wilczek-Boney K."/>
            <person name="Hale W."/>
            <person name="Jakkamsetti A."/>
            <person name="Pham P."/>
            <person name="Ruth R."/>
            <person name="San Lucas F."/>
            <person name="Warren J."/>
            <person name="Zhang J."/>
            <person name="Zhao Z."/>
            <person name="Zhou C."/>
            <person name="Zhu D."/>
            <person name="Lee S."/>
            <person name="Bess C."/>
            <person name="Blankenburg K."/>
            <person name="Forbes L."/>
            <person name="Fu Q."/>
            <person name="Gubbala S."/>
            <person name="Hirani K."/>
            <person name="Jayaseelan J.C."/>
            <person name="Lara F."/>
            <person name="Munidasa M."/>
            <person name="Palculict T."/>
            <person name="Patil S."/>
            <person name="Pu L.-L."/>
            <person name="Saada N."/>
            <person name="Tang L."/>
            <person name="Weissenberger G."/>
            <person name="Zhu Y."/>
            <person name="Hemphill L."/>
            <person name="Shang Y."/>
            <person name="Youmans B."/>
            <person name="Ayvaz T."/>
            <person name="Ross M."/>
            <person name="Santibanez J."/>
            <person name="Aqrawi P."/>
            <person name="Gross S."/>
            <person name="Joshi V."/>
            <person name="Fowler G."/>
            <person name="Nazareth L."/>
            <person name="Reid J."/>
            <person name="Worley K."/>
            <person name="Petrosino J."/>
            <person name="Highlander S."/>
            <person name="Gibbs R."/>
        </authorList>
    </citation>
    <scope>NUCLEOTIDE SEQUENCE [LARGE SCALE GENOMIC DNA]</scope>
    <source>
        <strain evidence="3">ATCC 35239</strain>
    </source>
</reference>
<organism evidence="3 4">
    <name type="scientific">Mobiluncus mulieris ATCC 35239</name>
    <dbReference type="NCBI Taxonomy" id="871571"/>
    <lineage>
        <taxon>Bacteria</taxon>
        <taxon>Bacillati</taxon>
        <taxon>Actinomycetota</taxon>
        <taxon>Actinomycetes</taxon>
        <taxon>Actinomycetales</taxon>
        <taxon>Actinomycetaceae</taxon>
        <taxon>Mobiluncus</taxon>
    </lineage>
</organism>
<protein>
    <recommendedName>
        <fullName evidence="2">Antitoxin</fullName>
    </recommendedName>
</protein>
<keyword evidence="4" id="KW-1185">Reference proteome</keyword>
<gene>
    <name evidence="3" type="ORF">HMPREF0580_0859</name>
</gene>
<dbReference type="NCBIfam" id="TIGR01552">
    <property type="entry name" value="phd_fam"/>
    <property type="match status" value="1"/>
</dbReference>
<comment type="similarity">
    <text evidence="1 2">Belongs to the phD/YefM antitoxin family.</text>
</comment>
<comment type="function">
    <text evidence="2">Antitoxin component of a type II toxin-antitoxin (TA) system.</text>
</comment>
<evidence type="ECO:0000313" key="4">
    <source>
        <dbReference type="Proteomes" id="UP000003045"/>
    </source>
</evidence>
<dbReference type="Pfam" id="PF02604">
    <property type="entry name" value="PhdYeFM_antitox"/>
    <property type="match status" value="1"/>
</dbReference>
<dbReference type="InterPro" id="IPR006442">
    <property type="entry name" value="Antitoxin_Phd/YefM"/>
</dbReference>
<dbReference type="EMBL" id="AEET01000024">
    <property type="protein sequence ID" value="EFM46312.1"/>
    <property type="molecule type" value="Genomic_DNA"/>
</dbReference>
<dbReference type="InterPro" id="IPR036165">
    <property type="entry name" value="YefM-like_sf"/>
</dbReference>
<evidence type="ECO:0000256" key="1">
    <source>
        <dbReference type="ARBA" id="ARBA00009981"/>
    </source>
</evidence>
<dbReference type="HOGENOM" id="CLU_1501868_0_0_11"/>
<proteinExistence type="inferred from homology"/>